<organism evidence="1 2">
    <name type="scientific">Castanea mollissima</name>
    <name type="common">Chinese chestnut</name>
    <dbReference type="NCBI Taxonomy" id="60419"/>
    <lineage>
        <taxon>Eukaryota</taxon>
        <taxon>Viridiplantae</taxon>
        <taxon>Streptophyta</taxon>
        <taxon>Embryophyta</taxon>
        <taxon>Tracheophyta</taxon>
        <taxon>Spermatophyta</taxon>
        <taxon>Magnoliopsida</taxon>
        <taxon>eudicotyledons</taxon>
        <taxon>Gunneridae</taxon>
        <taxon>Pentapetalae</taxon>
        <taxon>rosids</taxon>
        <taxon>fabids</taxon>
        <taxon>Fagales</taxon>
        <taxon>Fagaceae</taxon>
        <taxon>Castanea</taxon>
    </lineage>
</organism>
<sequence>MRYLEAGQRRHGELVEAAAFLRQSGSRGVSRYFRLWIRAGLEVQWLENDNFVWFGNWGWLWLMGLDVGQDLCGSPIRRRDMRIAAK</sequence>
<name>A0A8J4VT39_9ROSI</name>
<dbReference type="EMBL" id="JRKL02000652">
    <property type="protein sequence ID" value="KAF3969400.1"/>
    <property type="molecule type" value="Genomic_DNA"/>
</dbReference>
<reference evidence="1" key="1">
    <citation type="submission" date="2020-03" db="EMBL/GenBank/DDBJ databases">
        <title>Castanea mollissima Vanexum genome sequencing.</title>
        <authorList>
            <person name="Staton M."/>
        </authorList>
    </citation>
    <scope>NUCLEOTIDE SEQUENCE</scope>
    <source>
        <tissue evidence="1">Leaf</tissue>
    </source>
</reference>
<gene>
    <name evidence="1" type="ORF">CMV_006803</name>
</gene>
<comment type="caution">
    <text evidence="1">The sequence shown here is derived from an EMBL/GenBank/DDBJ whole genome shotgun (WGS) entry which is preliminary data.</text>
</comment>
<protein>
    <submittedName>
        <fullName evidence="1">Uncharacterized protein</fullName>
    </submittedName>
</protein>
<dbReference type="AlphaFoldDB" id="A0A8J4VT39"/>
<dbReference type="Proteomes" id="UP000737018">
    <property type="component" value="Unassembled WGS sequence"/>
</dbReference>
<evidence type="ECO:0000313" key="1">
    <source>
        <dbReference type="EMBL" id="KAF3969400.1"/>
    </source>
</evidence>
<accession>A0A8J4VT39</accession>
<keyword evidence="2" id="KW-1185">Reference proteome</keyword>
<evidence type="ECO:0000313" key="2">
    <source>
        <dbReference type="Proteomes" id="UP000737018"/>
    </source>
</evidence>
<proteinExistence type="predicted"/>